<dbReference type="OrthoDB" id="2142040at2759"/>
<evidence type="ECO:0008006" key="3">
    <source>
        <dbReference type="Google" id="ProtNLM"/>
    </source>
</evidence>
<proteinExistence type="predicted"/>
<dbReference type="PANTHER" id="PTHR34706">
    <property type="entry name" value="SLR1338 PROTEIN"/>
    <property type="match status" value="1"/>
</dbReference>
<dbReference type="AlphaFoldDB" id="A0A2T6ZZG5"/>
<sequence length="245" mass="28085">MYGETELELDQSLKVPIKRGEEMARRLITMGCNTEDAKNLTLLTLYDVAILIDDSDSMISEEDGQRKETLIKFVDHITEIYSMANESGILAMRFMNSMGGKKDWAKKSQEYLDHHKYSGVNRIGTELKKKILDKFVTRNPNQSKPLLVLTVTDGAVEGEKQGYLRKVILDCMNECERAGKERDAVSFQFSRIGDDPGAAELLMDLEKDPYLGKYIDVFPVEFSLERQLEDKWFVVCHIQLFKLLI</sequence>
<name>A0A2T6ZZG5_TUBBO</name>
<organism evidence="1 2">
    <name type="scientific">Tuber borchii</name>
    <name type="common">White truffle</name>
    <dbReference type="NCBI Taxonomy" id="42251"/>
    <lineage>
        <taxon>Eukaryota</taxon>
        <taxon>Fungi</taxon>
        <taxon>Dikarya</taxon>
        <taxon>Ascomycota</taxon>
        <taxon>Pezizomycotina</taxon>
        <taxon>Pezizomycetes</taxon>
        <taxon>Pezizales</taxon>
        <taxon>Tuberaceae</taxon>
        <taxon>Tuber</taxon>
    </lineage>
</organism>
<dbReference type="PANTHER" id="PTHR34706:SF3">
    <property type="entry name" value="ANKYRIN REPEAT PROTEIN (AFU_ORTHOLOGUE AFUA_7G06200)"/>
    <property type="match status" value="1"/>
</dbReference>
<accession>A0A2T6ZZG5</accession>
<protein>
    <recommendedName>
        <fullName evidence="3">VWFA domain-containing protein</fullName>
    </recommendedName>
</protein>
<evidence type="ECO:0000313" key="2">
    <source>
        <dbReference type="Proteomes" id="UP000244722"/>
    </source>
</evidence>
<keyword evidence="2" id="KW-1185">Reference proteome</keyword>
<comment type="caution">
    <text evidence="1">The sequence shown here is derived from an EMBL/GenBank/DDBJ whole genome shotgun (WGS) entry which is preliminary data.</text>
</comment>
<dbReference type="EMBL" id="NESQ01000055">
    <property type="protein sequence ID" value="PUU80835.1"/>
    <property type="molecule type" value="Genomic_DNA"/>
</dbReference>
<reference evidence="1 2" key="1">
    <citation type="submission" date="2017-04" db="EMBL/GenBank/DDBJ databases">
        <title>Draft genome sequence of Tuber borchii Vittad., a whitish edible truffle.</title>
        <authorList>
            <consortium name="DOE Joint Genome Institute"/>
            <person name="Murat C."/>
            <person name="Kuo A."/>
            <person name="Barry K.W."/>
            <person name="Clum A."/>
            <person name="Dockter R.B."/>
            <person name="Fauchery L."/>
            <person name="Iotti M."/>
            <person name="Kohler A."/>
            <person name="Labutti K."/>
            <person name="Lindquist E.A."/>
            <person name="Lipzen A."/>
            <person name="Ohm R.A."/>
            <person name="Wang M."/>
            <person name="Grigoriev I.V."/>
            <person name="Zambonelli A."/>
            <person name="Martin F.M."/>
        </authorList>
    </citation>
    <scope>NUCLEOTIDE SEQUENCE [LARGE SCALE GENOMIC DNA]</scope>
    <source>
        <strain evidence="1 2">Tbo3840</strain>
    </source>
</reference>
<evidence type="ECO:0000313" key="1">
    <source>
        <dbReference type="EMBL" id="PUU80835.1"/>
    </source>
</evidence>
<dbReference type="Proteomes" id="UP000244722">
    <property type="component" value="Unassembled WGS sequence"/>
</dbReference>
<dbReference type="STRING" id="42251.A0A2T6ZZG5"/>
<gene>
    <name evidence="1" type="ORF">B9Z19DRAFT_1020740</name>
</gene>